<gene>
    <name evidence="1" type="ORF">SAMN05421785_1012</name>
</gene>
<protein>
    <submittedName>
        <fullName evidence="1">YD repeat-containing protein</fullName>
    </submittedName>
</protein>
<dbReference type="Proteomes" id="UP000185781">
    <property type="component" value="Unassembled WGS sequence"/>
</dbReference>
<accession>A0A1N7JMV3</accession>
<proteinExistence type="predicted"/>
<evidence type="ECO:0000313" key="2">
    <source>
        <dbReference type="Proteomes" id="UP000185781"/>
    </source>
</evidence>
<dbReference type="STRING" id="373672.SAMN05421785_1012"/>
<dbReference type="AlphaFoldDB" id="A0A1N7JMV3"/>
<sequence length="1134" mass="127873">MKKYLIGIVFCPVILISGQELSFIPSSPQSFQFTREKSVSEDEHTGKLNINIPLLSLNGNKISTALSLQYFGAGVKVDDLPNDTGMTWIVNAGGIISRTVNGLPDENTDRLTKNYNEITQNAASDCAADDILRKVCYQPTAIDSERDVFNVKVHNISASFYLDENFNPYFMKNDSDVKIKTINADPNLGNRSFTGFEMTDANGIRYIFGGSLDYREMTGSKMMPAPGGISNYADTSYFLKEIIHPNNEKISFTYQNSDFETHTVFENDICYLFSGGDLFGPYSNPISVSVLSPEIRKSFQTLYVLNKKRISQITSTESNRMIKFNYDTKINSEFKTYLSSIELKENNTEKEKILFNYVFDGAKNNNRSQRFFLTSVQLYKNNVFEKKYNFSYNDPLELPKRISYEQDMYGYYNNKTLNQSLIASFHNYMLPLSPAYTPAVLNSFGERTPDFFYASKGLLTEVNYPTGGKTTIEYEAPPMRDLQQVNGGVNLLFNNNVMEPDRLYGEWIIENIYQPQTVNINYSMGSDNYNGNHTQRFSWKLIDLDTGQTLLTGGRILGYTSQIQTQIFQFLPNKRYKLIAQAGANNPPISVNSYVMANVALSYTQLSDNSVDGYGIRVKSIKDTDQGVVKSYKRLYYNPAEIYDHQNLPVLKTIPQISTVSIGDHHAAGPAITYALHSSNNTSDMYNSSLQERYEFVTTSVGGDHFENGGYEKMFRKDYNEPNQVLTIDPGPGYWSSSVSTGLNYSAFIQNVITSTFFSAKSNRLTFSGNVLRTRDFVKVGNNIFRNRQTNYSYNYQILKAQPNLIVFKMYDESTLALCSYGDVQRISNYHLGLYNHYTIDAKLRKEEVVEYIDYMPLETSLSDPSYDDYLNPNYRKLITTKNYDYSSMHSQVTKQTLTTPENSITETNYQYAHEKNNQLLISKNMIGIPLETTVTQTVGGVTKTLGKTETVYPASLPTAQAGNLVLPLSQKSYDKLSGTSSTDVTYDKYDERGNILQYTTKDGIPVAIVWGYNKTQPIAKVEGITYDQLTSTVPVSGIVTASDNDAADPAQESLLLDALNSFRKQSALSGKLISTYTYDPLIGVTSITPPSGVRQTYTYDSANRLKETGVRSKNSAGSYINKKVSENKYNYKP</sequence>
<dbReference type="Gene3D" id="2.180.10.10">
    <property type="entry name" value="RHS repeat-associated core"/>
    <property type="match status" value="1"/>
</dbReference>
<name>A0A1N7JMV3_9FLAO</name>
<dbReference type="RefSeq" id="WP_076389821.1">
    <property type="nucleotide sequence ID" value="NZ_FTOV01000001.1"/>
</dbReference>
<dbReference type="OrthoDB" id="9814627at2"/>
<evidence type="ECO:0000313" key="1">
    <source>
        <dbReference type="EMBL" id="SIS50566.1"/>
    </source>
</evidence>
<reference evidence="1 2" key="1">
    <citation type="submission" date="2017-01" db="EMBL/GenBank/DDBJ databases">
        <authorList>
            <person name="Mah S.A."/>
            <person name="Swanson W.J."/>
            <person name="Moy G.W."/>
            <person name="Vacquier V.D."/>
        </authorList>
    </citation>
    <scope>NUCLEOTIDE SEQUENCE [LARGE SCALE GENOMIC DNA]</scope>
    <source>
        <strain evidence="1 2">DSM 18014</strain>
    </source>
</reference>
<organism evidence="1 2">
    <name type="scientific">Chryseobacterium gambrini</name>
    <dbReference type="NCBI Taxonomy" id="373672"/>
    <lineage>
        <taxon>Bacteria</taxon>
        <taxon>Pseudomonadati</taxon>
        <taxon>Bacteroidota</taxon>
        <taxon>Flavobacteriia</taxon>
        <taxon>Flavobacteriales</taxon>
        <taxon>Weeksellaceae</taxon>
        <taxon>Chryseobacterium group</taxon>
        <taxon>Chryseobacterium</taxon>
    </lineage>
</organism>
<dbReference type="EMBL" id="FTOV01000001">
    <property type="protein sequence ID" value="SIS50566.1"/>
    <property type="molecule type" value="Genomic_DNA"/>
</dbReference>